<evidence type="ECO:0000256" key="8">
    <source>
        <dbReference type="ARBA" id="ARBA00023163"/>
    </source>
</evidence>
<evidence type="ECO:0000256" key="3">
    <source>
        <dbReference type="ARBA" id="ARBA00022737"/>
    </source>
</evidence>
<feature type="compositionally biased region" description="Basic and acidic residues" evidence="10">
    <location>
        <begin position="44"/>
        <end position="55"/>
    </location>
</feature>
<keyword evidence="11" id="KW-0472">Membrane</keyword>
<dbReference type="Pfam" id="PF00096">
    <property type="entry name" value="zf-C2H2"/>
    <property type="match status" value="3"/>
</dbReference>
<proteinExistence type="predicted"/>
<dbReference type="FunFam" id="3.30.160.60:FF:000446">
    <property type="entry name" value="Zinc finger protein"/>
    <property type="match status" value="2"/>
</dbReference>
<comment type="subcellular location">
    <subcellularLocation>
        <location evidence="1">Nucleus</location>
    </subcellularLocation>
</comment>
<name>A0A7R8ZU76_9CRUS</name>
<dbReference type="GO" id="GO:0005634">
    <property type="term" value="C:nucleus"/>
    <property type="evidence" value="ECO:0007669"/>
    <property type="project" value="UniProtKB-SubCell"/>
</dbReference>
<keyword evidence="11" id="KW-1133">Transmembrane helix</keyword>
<evidence type="ECO:0000256" key="5">
    <source>
        <dbReference type="ARBA" id="ARBA00022833"/>
    </source>
</evidence>
<organism evidence="12">
    <name type="scientific">Cyprideis torosa</name>
    <dbReference type="NCBI Taxonomy" id="163714"/>
    <lineage>
        <taxon>Eukaryota</taxon>
        <taxon>Metazoa</taxon>
        <taxon>Ecdysozoa</taxon>
        <taxon>Arthropoda</taxon>
        <taxon>Crustacea</taxon>
        <taxon>Oligostraca</taxon>
        <taxon>Ostracoda</taxon>
        <taxon>Podocopa</taxon>
        <taxon>Podocopida</taxon>
        <taxon>Cytherocopina</taxon>
        <taxon>Cytheroidea</taxon>
        <taxon>Cytherideidae</taxon>
        <taxon>Cyprideis</taxon>
    </lineage>
</organism>
<evidence type="ECO:0000256" key="7">
    <source>
        <dbReference type="ARBA" id="ARBA00023125"/>
    </source>
</evidence>
<feature type="region of interest" description="Disordered" evidence="10">
    <location>
        <begin position="37"/>
        <end position="68"/>
    </location>
</feature>
<feature type="transmembrane region" description="Helical" evidence="11">
    <location>
        <begin position="226"/>
        <end position="252"/>
    </location>
</feature>
<feature type="transmembrane region" description="Helical" evidence="11">
    <location>
        <begin position="264"/>
        <end position="287"/>
    </location>
</feature>
<protein>
    <submittedName>
        <fullName evidence="12">Uncharacterized protein</fullName>
    </submittedName>
</protein>
<dbReference type="PANTHER" id="PTHR24394:SF29">
    <property type="entry name" value="MYONEURIN"/>
    <property type="match status" value="1"/>
</dbReference>
<evidence type="ECO:0000256" key="1">
    <source>
        <dbReference type="ARBA" id="ARBA00004123"/>
    </source>
</evidence>
<dbReference type="PANTHER" id="PTHR24394">
    <property type="entry name" value="ZINC FINGER PROTEIN"/>
    <property type="match status" value="1"/>
</dbReference>
<dbReference type="GO" id="GO:0003677">
    <property type="term" value="F:DNA binding"/>
    <property type="evidence" value="ECO:0007669"/>
    <property type="project" value="UniProtKB-KW"/>
</dbReference>
<dbReference type="GO" id="GO:0000981">
    <property type="term" value="F:DNA-binding transcription factor activity, RNA polymerase II-specific"/>
    <property type="evidence" value="ECO:0007669"/>
    <property type="project" value="TreeGrafter"/>
</dbReference>
<keyword evidence="5" id="KW-0862">Zinc</keyword>
<evidence type="ECO:0000256" key="4">
    <source>
        <dbReference type="ARBA" id="ARBA00022771"/>
    </source>
</evidence>
<feature type="non-terminal residue" evidence="12">
    <location>
        <position position="294"/>
    </location>
</feature>
<evidence type="ECO:0000256" key="6">
    <source>
        <dbReference type="ARBA" id="ARBA00023015"/>
    </source>
</evidence>
<dbReference type="InterPro" id="IPR036236">
    <property type="entry name" value="Znf_C2H2_sf"/>
</dbReference>
<feature type="non-terminal residue" evidence="12">
    <location>
        <position position="1"/>
    </location>
</feature>
<evidence type="ECO:0000256" key="2">
    <source>
        <dbReference type="ARBA" id="ARBA00022723"/>
    </source>
</evidence>
<dbReference type="EMBL" id="OB664028">
    <property type="protein sequence ID" value="CAD7231923.1"/>
    <property type="molecule type" value="Genomic_DNA"/>
</dbReference>
<keyword evidence="4" id="KW-0863">Zinc-finger</keyword>
<keyword evidence="7" id="KW-0238">DNA-binding</keyword>
<keyword evidence="6" id="KW-0805">Transcription regulation</keyword>
<dbReference type="Pfam" id="PF13912">
    <property type="entry name" value="zf-C2H2_6"/>
    <property type="match status" value="1"/>
</dbReference>
<evidence type="ECO:0000256" key="11">
    <source>
        <dbReference type="SAM" id="Phobius"/>
    </source>
</evidence>
<sequence>FCKKQFKWITSLEGHYRVHTNERPFECDICSKRFSQSAEEEKIESDSSSEKERSPKTRKKMSKSTRESRSAGKHECAVCWKSFKCHSKLTTHERLTSKTFFVKFTYKNLRVHYRIHTNERPFECDICSKRFSTSGNLKNHTRIHTGERPHQCQLCPSAFTQSGNLTNHLRTHTGEAPFECDLCEKQFTLSSNMLRHKKKIHASQTSHPAKFRYTGRTKKISDVQSLLLVGILYFPVFAVKGCFEVFFSRLFWADWTIVVSLGDFNVSILLLSLLHSELCVVSIAVSYRISFDPV</sequence>
<reference evidence="12" key="1">
    <citation type="submission" date="2020-11" db="EMBL/GenBank/DDBJ databases">
        <authorList>
            <person name="Tran Van P."/>
        </authorList>
    </citation>
    <scope>NUCLEOTIDE SEQUENCE</scope>
</reference>
<dbReference type="SMART" id="SM00355">
    <property type="entry name" value="ZnF_C2H2"/>
    <property type="match status" value="5"/>
</dbReference>
<dbReference type="GO" id="GO:0008270">
    <property type="term" value="F:zinc ion binding"/>
    <property type="evidence" value="ECO:0007669"/>
    <property type="project" value="UniProtKB-KW"/>
</dbReference>
<dbReference type="FunFam" id="3.30.160.60:FF:001485">
    <property type="entry name" value="Krueppel-related zinc finger protein"/>
    <property type="match status" value="1"/>
</dbReference>
<keyword evidence="2" id="KW-0479">Metal-binding</keyword>
<evidence type="ECO:0000256" key="9">
    <source>
        <dbReference type="ARBA" id="ARBA00023242"/>
    </source>
</evidence>
<evidence type="ECO:0000313" key="12">
    <source>
        <dbReference type="EMBL" id="CAD7231923.1"/>
    </source>
</evidence>
<accession>A0A7R8ZU76</accession>
<dbReference type="PROSITE" id="PS50157">
    <property type="entry name" value="ZINC_FINGER_C2H2_2"/>
    <property type="match status" value="5"/>
</dbReference>
<keyword evidence="9" id="KW-0539">Nucleus</keyword>
<dbReference type="OrthoDB" id="6355685at2759"/>
<evidence type="ECO:0000256" key="10">
    <source>
        <dbReference type="SAM" id="MobiDB-lite"/>
    </source>
</evidence>
<gene>
    <name evidence="12" type="ORF">CTOB1V02_LOCUS9766</name>
</gene>
<dbReference type="PROSITE" id="PS00028">
    <property type="entry name" value="ZINC_FINGER_C2H2_1"/>
    <property type="match status" value="3"/>
</dbReference>
<dbReference type="InterPro" id="IPR013087">
    <property type="entry name" value="Znf_C2H2_type"/>
</dbReference>
<keyword evidence="8" id="KW-0804">Transcription</keyword>
<dbReference type="SUPFAM" id="SSF57667">
    <property type="entry name" value="beta-beta-alpha zinc fingers"/>
    <property type="match status" value="3"/>
</dbReference>
<dbReference type="Gene3D" id="3.30.160.60">
    <property type="entry name" value="Classic Zinc Finger"/>
    <property type="match status" value="6"/>
</dbReference>
<keyword evidence="11" id="KW-0812">Transmembrane</keyword>
<keyword evidence="3" id="KW-0677">Repeat</keyword>
<dbReference type="AlphaFoldDB" id="A0A7R8ZU76"/>
<dbReference type="FunFam" id="3.30.160.60:FF:000450">
    <property type="entry name" value="PR domain zinc finger protein 14"/>
    <property type="match status" value="1"/>
</dbReference>